<comment type="similarity">
    <text evidence="1 4">Belongs to the glycosyl hydrolase 5 (cellulase A) family.</text>
</comment>
<gene>
    <name evidence="6" type="ORF">WJX81_007625</name>
</gene>
<evidence type="ECO:0000256" key="3">
    <source>
        <dbReference type="ARBA" id="ARBA00023295"/>
    </source>
</evidence>
<protein>
    <recommendedName>
        <fullName evidence="5">Glycoside hydrolase family 5 domain-containing protein</fullName>
    </recommendedName>
</protein>
<dbReference type="InterPro" id="IPR017853">
    <property type="entry name" value="GH"/>
</dbReference>
<evidence type="ECO:0000259" key="5">
    <source>
        <dbReference type="Pfam" id="PF00150"/>
    </source>
</evidence>
<feature type="domain" description="Glycoside hydrolase family 5" evidence="5">
    <location>
        <begin position="14"/>
        <end position="313"/>
    </location>
</feature>
<reference evidence="6 7" key="1">
    <citation type="journal article" date="2024" name="Nat. Commun.">
        <title>Phylogenomics reveals the evolutionary origins of lichenization in chlorophyte algae.</title>
        <authorList>
            <person name="Puginier C."/>
            <person name="Libourel C."/>
            <person name="Otte J."/>
            <person name="Skaloud P."/>
            <person name="Haon M."/>
            <person name="Grisel S."/>
            <person name="Petersen M."/>
            <person name="Berrin J.G."/>
            <person name="Delaux P.M."/>
            <person name="Dal Grande F."/>
            <person name="Keller J."/>
        </authorList>
    </citation>
    <scope>NUCLEOTIDE SEQUENCE [LARGE SCALE GENOMIC DNA]</scope>
    <source>
        <strain evidence="6 7">SAG 245.80</strain>
    </source>
</reference>
<organism evidence="6 7">
    <name type="scientific">Elliptochloris bilobata</name>
    <dbReference type="NCBI Taxonomy" id="381761"/>
    <lineage>
        <taxon>Eukaryota</taxon>
        <taxon>Viridiplantae</taxon>
        <taxon>Chlorophyta</taxon>
        <taxon>core chlorophytes</taxon>
        <taxon>Trebouxiophyceae</taxon>
        <taxon>Trebouxiophyceae incertae sedis</taxon>
        <taxon>Elliptochloris clade</taxon>
        <taxon>Elliptochloris</taxon>
    </lineage>
</organism>
<name>A0AAW1S2I8_9CHLO</name>
<evidence type="ECO:0000256" key="1">
    <source>
        <dbReference type="ARBA" id="ARBA00005641"/>
    </source>
</evidence>
<evidence type="ECO:0000313" key="6">
    <source>
        <dbReference type="EMBL" id="KAK9839871.1"/>
    </source>
</evidence>
<proteinExistence type="inferred from homology"/>
<dbReference type="PANTHER" id="PTHR31263:SF0">
    <property type="entry name" value="CELLULASE FAMILY PROTEIN (AFU_ORTHOLOGUE AFUA_5G14560)"/>
    <property type="match status" value="1"/>
</dbReference>
<keyword evidence="7" id="KW-1185">Reference proteome</keyword>
<evidence type="ECO:0000313" key="7">
    <source>
        <dbReference type="Proteomes" id="UP001445335"/>
    </source>
</evidence>
<dbReference type="PANTHER" id="PTHR31263">
    <property type="entry name" value="CELLULASE FAMILY PROTEIN (AFU_ORTHOLOGUE AFUA_5G14560)"/>
    <property type="match status" value="1"/>
</dbReference>
<dbReference type="SUPFAM" id="SSF51445">
    <property type="entry name" value="(Trans)glycosidases"/>
    <property type="match status" value="1"/>
</dbReference>
<dbReference type="AlphaFoldDB" id="A0AAW1S2I8"/>
<sequence>MEALIPEGLARRPLAEIAAQIAELGFNCVRLTYAVETVQLRAQPAGDAVTKQLSAGALAGLREHNAWVLNASVWDVFGAAVKALGAQRLMIVADNHVSVAGWCCALDDGQRWFNEPLFPVEPWLDSLQFVAGYAATQAAAAPEWRYLVGFGLRNEVLTLEFWRAVPEWYRFMGAAAAAVAGANGGALIVAGGSDSESLLAYIATQPLLPAGAPGHERLVYGAHFYDGFYVQPLWQLLGEGVTCALMTGFLDARIAVILNPDLPNTAPVWLSEVGLAVQQYDPADGGADDTRWWRCLRAWMARHDIDWGFWALQGSYYVRQGMRDYNETWGLLTNDWAGVRSAPLVSELRALQPKTLGRWDLWPDAPHGRGT</sequence>
<keyword evidence="3 4" id="KW-0326">Glycosidase</keyword>
<dbReference type="Gene3D" id="3.20.20.80">
    <property type="entry name" value="Glycosidases"/>
    <property type="match status" value="1"/>
</dbReference>
<keyword evidence="2 4" id="KW-0378">Hydrolase</keyword>
<dbReference type="InterPro" id="IPR001547">
    <property type="entry name" value="Glyco_hydro_5"/>
</dbReference>
<comment type="caution">
    <text evidence="6">The sequence shown here is derived from an EMBL/GenBank/DDBJ whole genome shotgun (WGS) entry which is preliminary data.</text>
</comment>
<accession>A0AAW1S2I8</accession>
<evidence type="ECO:0000256" key="4">
    <source>
        <dbReference type="RuleBase" id="RU361153"/>
    </source>
</evidence>
<dbReference type="GO" id="GO:0004553">
    <property type="term" value="F:hydrolase activity, hydrolyzing O-glycosyl compounds"/>
    <property type="evidence" value="ECO:0007669"/>
    <property type="project" value="InterPro"/>
</dbReference>
<dbReference type="EMBL" id="JALJOU010000014">
    <property type="protein sequence ID" value="KAK9839871.1"/>
    <property type="molecule type" value="Genomic_DNA"/>
</dbReference>
<dbReference type="GO" id="GO:0000272">
    <property type="term" value="P:polysaccharide catabolic process"/>
    <property type="evidence" value="ECO:0007669"/>
    <property type="project" value="InterPro"/>
</dbReference>
<evidence type="ECO:0000256" key="2">
    <source>
        <dbReference type="ARBA" id="ARBA00022801"/>
    </source>
</evidence>
<dbReference type="Proteomes" id="UP001445335">
    <property type="component" value="Unassembled WGS sequence"/>
</dbReference>
<dbReference type="Pfam" id="PF00150">
    <property type="entry name" value="Cellulase"/>
    <property type="match status" value="1"/>
</dbReference>